<organism evidence="1 2">
    <name type="scientific">Pluteus cervinus</name>
    <dbReference type="NCBI Taxonomy" id="181527"/>
    <lineage>
        <taxon>Eukaryota</taxon>
        <taxon>Fungi</taxon>
        <taxon>Dikarya</taxon>
        <taxon>Basidiomycota</taxon>
        <taxon>Agaricomycotina</taxon>
        <taxon>Agaricomycetes</taxon>
        <taxon>Agaricomycetidae</taxon>
        <taxon>Agaricales</taxon>
        <taxon>Pluteineae</taxon>
        <taxon>Pluteaceae</taxon>
        <taxon>Pluteus</taxon>
    </lineage>
</organism>
<proteinExistence type="predicted"/>
<gene>
    <name evidence="1" type="ORF">BDN72DRAFT_847230</name>
</gene>
<accession>A0ACD3AEU5</accession>
<evidence type="ECO:0000313" key="2">
    <source>
        <dbReference type="Proteomes" id="UP000308600"/>
    </source>
</evidence>
<keyword evidence="2" id="KW-1185">Reference proteome</keyword>
<reference evidence="1 2" key="1">
    <citation type="journal article" date="2019" name="Nat. Ecol. Evol.">
        <title>Megaphylogeny resolves global patterns of mushroom evolution.</title>
        <authorList>
            <person name="Varga T."/>
            <person name="Krizsan K."/>
            <person name="Foldi C."/>
            <person name="Dima B."/>
            <person name="Sanchez-Garcia M."/>
            <person name="Sanchez-Ramirez S."/>
            <person name="Szollosi G.J."/>
            <person name="Szarkandi J.G."/>
            <person name="Papp V."/>
            <person name="Albert L."/>
            <person name="Andreopoulos W."/>
            <person name="Angelini C."/>
            <person name="Antonin V."/>
            <person name="Barry K.W."/>
            <person name="Bougher N.L."/>
            <person name="Buchanan P."/>
            <person name="Buyck B."/>
            <person name="Bense V."/>
            <person name="Catcheside P."/>
            <person name="Chovatia M."/>
            <person name="Cooper J."/>
            <person name="Damon W."/>
            <person name="Desjardin D."/>
            <person name="Finy P."/>
            <person name="Geml J."/>
            <person name="Haridas S."/>
            <person name="Hughes K."/>
            <person name="Justo A."/>
            <person name="Karasinski D."/>
            <person name="Kautmanova I."/>
            <person name="Kiss B."/>
            <person name="Kocsube S."/>
            <person name="Kotiranta H."/>
            <person name="LaButti K.M."/>
            <person name="Lechner B.E."/>
            <person name="Liimatainen K."/>
            <person name="Lipzen A."/>
            <person name="Lukacs Z."/>
            <person name="Mihaltcheva S."/>
            <person name="Morgado L.N."/>
            <person name="Niskanen T."/>
            <person name="Noordeloos M.E."/>
            <person name="Ohm R.A."/>
            <person name="Ortiz-Santana B."/>
            <person name="Ovrebo C."/>
            <person name="Racz N."/>
            <person name="Riley R."/>
            <person name="Savchenko A."/>
            <person name="Shiryaev A."/>
            <person name="Soop K."/>
            <person name="Spirin V."/>
            <person name="Szebenyi C."/>
            <person name="Tomsovsky M."/>
            <person name="Tulloss R.E."/>
            <person name="Uehling J."/>
            <person name="Grigoriev I.V."/>
            <person name="Vagvolgyi C."/>
            <person name="Papp T."/>
            <person name="Martin F.M."/>
            <person name="Miettinen O."/>
            <person name="Hibbett D.S."/>
            <person name="Nagy L.G."/>
        </authorList>
    </citation>
    <scope>NUCLEOTIDE SEQUENCE [LARGE SCALE GENOMIC DNA]</scope>
    <source>
        <strain evidence="1 2">NL-1719</strain>
    </source>
</reference>
<protein>
    <submittedName>
        <fullName evidence="1">Uncharacterized protein</fullName>
    </submittedName>
</protein>
<evidence type="ECO:0000313" key="1">
    <source>
        <dbReference type="EMBL" id="TFK63844.1"/>
    </source>
</evidence>
<dbReference type="EMBL" id="ML208502">
    <property type="protein sequence ID" value="TFK63844.1"/>
    <property type="molecule type" value="Genomic_DNA"/>
</dbReference>
<sequence length="509" mass="57082">MENVGDPIEERDRLDAKIRELELALAELKRKRNSLSPVSRISSDILVYIFTYIQGEDHEHILACSPPNARSSASISFRIRATHVCSQWRRIALSAAMLWTDITFQSGSDAYMAEMLQRSRGAPLTISVFPDEKGDRADGHDSLLLEVLLTEKHRIRSLHIHASVSSIDEKLNLAELGTGPIGKSILETLCISAPFPLFVGFLKYSRETLRYLRISRFRSEGFAGGTIICPKLSRVNLQGSPGGLGELLTKVLFPPACAVSLECRYGRSDSGFEEILPFLRRLCEAKAAAGRSLEHLHFSELQSNRNESPRANVSINFLCDFYQTPDISLNLNIDIPSPRSRTVIKNILSCSILSQIRNVTFIDELYFHSTTWEFLAGECHNVRSIIIHGFEELWPLCRSLDIHNQLQDNADNEATGDPLVHVQLVPHPFFNLETLEFHGLYLDEDTCGHLRNALENRSRVGIPLSGLVLNNVQLEVEETSFLHSLLPFVQGNIICMPGYEAEESNDGSE</sequence>
<name>A0ACD3AEU5_9AGAR</name>
<dbReference type="Proteomes" id="UP000308600">
    <property type="component" value="Unassembled WGS sequence"/>
</dbReference>